<protein>
    <recommendedName>
        <fullName evidence="1">Agglutinin domain-containing protein</fullName>
    </recommendedName>
</protein>
<dbReference type="InterPro" id="IPR008998">
    <property type="entry name" value="Agglutinin"/>
</dbReference>
<evidence type="ECO:0000259" key="1">
    <source>
        <dbReference type="SMART" id="SM00791"/>
    </source>
</evidence>
<evidence type="ECO:0000313" key="3">
    <source>
        <dbReference type="Proteomes" id="UP000729402"/>
    </source>
</evidence>
<dbReference type="InterPro" id="IPR053237">
    <property type="entry name" value="Natterin_C"/>
</dbReference>
<dbReference type="SMART" id="SM00791">
    <property type="entry name" value="Agglutinin"/>
    <property type="match status" value="1"/>
</dbReference>
<reference evidence="2" key="2">
    <citation type="submission" date="2021-02" db="EMBL/GenBank/DDBJ databases">
        <authorList>
            <person name="Kimball J.A."/>
            <person name="Haas M.W."/>
            <person name="Macchietto M."/>
            <person name="Kono T."/>
            <person name="Duquette J."/>
            <person name="Shao M."/>
        </authorList>
    </citation>
    <scope>NUCLEOTIDE SEQUENCE</scope>
    <source>
        <tissue evidence="2">Fresh leaf tissue</tissue>
    </source>
</reference>
<dbReference type="Proteomes" id="UP000729402">
    <property type="component" value="Unassembled WGS sequence"/>
</dbReference>
<dbReference type="PANTHER" id="PTHR39244">
    <property type="entry name" value="NATTERIN-4"/>
    <property type="match status" value="1"/>
</dbReference>
<reference evidence="2" key="1">
    <citation type="journal article" date="2021" name="bioRxiv">
        <title>Whole Genome Assembly and Annotation of Northern Wild Rice, Zizania palustris L., Supports a Whole Genome Duplication in the Zizania Genus.</title>
        <authorList>
            <person name="Haas M."/>
            <person name="Kono T."/>
            <person name="Macchietto M."/>
            <person name="Millas R."/>
            <person name="McGilp L."/>
            <person name="Shao M."/>
            <person name="Duquette J."/>
            <person name="Hirsch C.N."/>
            <person name="Kimball J."/>
        </authorList>
    </citation>
    <scope>NUCLEOTIDE SEQUENCE</scope>
    <source>
        <tissue evidence="2">Fresh leaf tissue</tissue>
    </source>
</reference>
<dbReference type="CDD" id="cd20216">
    <property type="entry name" value="PFM_HFR-2-like"/>
    <property type="match status" value="1"/>
</dbReference>
<dbReference type="OrthoDB" id="4948898at2759"/>
<dbReference type="Pfam" id="PF07468">
    <property type="entry name" value="Agglutinin"/>
    <property type="match status" value="1"/>
</dbReference>
<sequence>MMSQEKQLPKYIAVKGDNGKYLSAQIIQGYKYLTFSSDDIGDPTVVNTVITNKDGTVRIKNNHFDKFWRRSPNWIWADSTDTSNTNRDTLFKVIKIGDFFAFQNLGNNYFCKRLTTEGKTSCLNAGIPTITTEAKLRVEEAVISRKIYNVDFDLSKSKIYGNEVINMSTATAINRTTVKNTAKLTLAYKETSKSTWDSSVSWKLSVNASITAGIPVIAEAKVVVKNEFSGEYKWSSSVEKTTEEQIEYEVTVPPMTKVTVSLIASKASCDVPFSYKQEDSLYDGRVVTYDMNDGIYSGVNCYDFKYDTKEENI</sequence>
<evidence type="ECO:0000313" key="2">
    <source>
        <dbReference type="EMBL" id="KAG8090118.1"/>
    </source>
</evidence>
<gene>
    <name evidence="2" type="ORF">GUJ93_ZPchr0011g28092</name>
</gene>
<dbReference type="CDD" id="cd00257">
    <property type="entry name" value="beta-trefoil_FSCN-like"/>
    <property type="match status" value="1"/>
</dbReference>
<feature type="domain" description="Agglutinin" evidence="1">
    <location>
        <begin position="6"/>
        <end position="140"/>
    </location>
</feature>
<organism evidence="2 3">
    <name type="scientific">Zizania palustris</name>
    <name type="common">Northern wild rice</name>
    <dbReference type="NCBI Taxonomy" id="103762"/>
    <lineage>
        <taxon>Eukaryota</taxon>
        <taxon>Viridiplantae</taxon>
        <taxon>Streptophyta</taxon>
        <taxon>Embryophyta</taxon>
        <taxon>Tracheophyta</taxon>
        <taxon>Spermatophyta</taxon>
        <taxon>Magnoliopsida</taxon>
        <taxon>Liliopsida</taxon>
        <taxon>Poales</taxon>
        <taxon>Poaceae</taxon>
        <taxon>BOP clade</taxon>
        <taxon>Oryzoideae</taxon>
        <taxon>Oryzeae</taxon>
        <taxon>Zizaniinae</taxon>
        <taxon>Zizania</taxon>
    </lineage>
</organism>
<dbReference type="EMBL" id="JAAALK010000081">
    <property type="protein sequence ID" value="KAG8090118.1"/>
    <property type="molecule type" value="Genomic_DNA"/>
</dbReference>
<keyword evidence="3" id="KW-1185">Reference proteome</keyword>
<dbReference type="AlphaFoldDB" id="A0A8J6BTC4"/>
<dbReference type="PANTHER" id="PTHR39244:SF5">
    <property type="entry name" value="NATTERIN-3-LIKE"/>
    <property type="match status" value="1"/>
</dbReference>
<proteinExistence type="predicted"/>
<accession>A0A8J6BTC4</accession>
<comment type="caution">
    <text evidence="2">The sequence shown here is derived from an EMBL/GenBank/DDBJ whole genome shotgun (WGS) entry which is preliminary data.</text>
</comment>
<name>A0A8J6BTC4_ZIZPA</name>